<evidence type="ECO:0000256" key="11">
    <source>
        <dbReference type="ARBA" id="ARBA00025614"/>
    </source>
</evidence>
<keyword evidence="2 13" id="KW-0813">Transport</keyword>
<dbReference type="GO" id="GO:0005886">
    <property type="term" value="C:plasma membrane"/>
    <property type="evidence" value="ECO:0007669"/>
    <property type="project" value="UniProtKB-SubCell"/>
</dbReference>
<evidence type="ECO:0000256" key="5">
    <source>
        <dbReference type="ARBA" id="ARBA00022781"/>
    </source>
</evidence>
<sequence>MISVDSSVFIQIVNFLFLIWILNKILYRPIRDILAKRKDRVAGMEDGIQTCLKEAEEKNTQFSEGIRAARSTGAKQKEKLIQEAENEEKAIVRQINEKAQAELAKIREKIAKDAEEVRQSLLQEVDKFANDIGEKILGRAV</sequence>
<dbReference type="GO" id="GO:0045259">
    <property type="term" value="C:proton-transporting ATP synthase complex"/>
    <property type="evidence" value="ECO:0007669"/>
    <property type="project" value="UniProtKB-KW"/>
</dbReference>
<protein>
    <recommendedName>
        <fullName evidence="13">ATP synthase subunit b</fullName>
    </recommendedName>
    <alternativeName>
        <fullName evidence="13">ATP synthase F(0) sector subunit b</fullName>
    </alternativeName>
    <alternativeName>
        <fullName evidence="13">ATPase subunit I</fullName>
    </alternativeName>
    <alternativeName>
        <fullName evidence="13">F-type ATPase subunit b</fullName>
        <shortName evidence="13">F-ATPase subunit b</shortName>
    </alternativeName>
</protein>
<keyword evidence="15" id="KW-0175">Coiled coil</keyword>
<keyword evidence="6 13" id="KW-1133">Transmembrane helix</keyword>
<proteinExistence type="inferred from homology"/>
<accession>S7TQ24</accession>
<keyword evidence="8 13" id="KW-0472">Membrane</keyword>
<keyword evidence="5 13" id="KW-0375">Hydrogen ion transport</keyword>
<dbReference type="RefSeq" id="WP_020877138.1">
    <property type="nucleotide sequence ID" value="NZ_ATHJ01000094.1"/>
</dbReference>
<keyword evidence="4 13" id="KW-0812">Transmembrane</keyword>
<evidence type="ECO:0000256" key="6">
    <source>
        <dbReference type="ARBA" id="ARBA00022989"/>
    </source>
</evidence>
<evidence type="ECO:0000256" key="9">
    <source>
        <dbReference type="ARBA" id="ARBA00023310"/>
    </source>
</evidence>
<dbReference type="AlphaFoldDB" id="S7TQ24"/>
<dbReference type="InterPro" id="IPR050059">
    <property type="entry name" value="ATP_synthase_B_chain"/>
</dbReference>
<evidence type="ECO:0000256" key="10">
    <source>
        <dbReference type="ARBA" id="ARBA00025198"/>
    </source>
</evidence>
<evidence type="ECO:0000256" key="1">
    <source>
        <dbReference type="ARBA" id="ARBA00005513"/>
    </source>
</evidence>
<keyword evidence="9 13" id="KW-0066">ATP synthesis</keyword>
<dbReference type="Pfam" id="PF00430">
    <property type="entry name" value="ATP-synt_B"/>
    <property type="match status" value="1"/>
</dbReference>
<comment type="caution">
    <text evidence="16">The sequence shown here is derived from an EMBL/GenBank/DDBJ whole genome shotgun (WGS) entry which is preliminary data.</text>
</comment>
<evidence type="ECO:0000256" key="8">
    <source>
        <dbReference type="ARBA" id="ARBA00023136"/>
    </source>
</evidence>
<evidence type="ECO:0000256" key="7">
    <source>
        <dbReference type="ARBA" id="ARBA00023065"/>
    </source>
</evidence>
<dbReference type="CDD" id="cd06503">
    <property type="entry name" value="ATP-synt_Fo_b"/>
    <property type="match status" value="1"/>
</dbReference>
<comment type="function">
    <text evidence="10 13">F(1)F(0) ATP synthase produces ATP from ADP in the presence of a proton or sodium gradient. F-type ATPases consist of two structural domains, F(1) containing the extramembraneous catalytic core and F(0) containing the membrane proton channel, linked together by a central stalk and a peripheral stalk. During catalysis, ATP synthesis in the catalytic domain of F(1) is coupled via a rotary mechanism of the central stalk subunits to proton translocation.</text>
</comment>
<evidence type="ECO:0000313" key="16">
    <source>
        <dbReference type="EMBL" id="EPR39066.1"/>
    </source>
</evidence>
<evidence type="ECO:0000256" key="12">
    <source>
        <dbReference type="ARBA" id="ARBA00037847"/>
    </source>
</evidence>
<dbReference type="STRING" id="897.B2D07_05890"/>
<evidence type="ECO:0000256" key="4">
    <source>
        <dbReference type="ARBA" id="ARBA00022692"/>
    </source>
</evidence>
<evidence type="ECO:0000256" key="2">
    <source>
        <dbReference type="ARBA" id="ARBA00022448"/>
    </source>
</evidence>
<organism evidence="16 17">
    <name type="scientific">Desulfococcus multivorans DSM 2059</name>
    <dbReference type="NCBI Taxonomy" id="1121405"/>
    <lineage>
        <taxon>Bacteria</taxon>
        <taxon>Pseudomonadati</taxon>
        <taxon>Thermodesulfobacteriota</taxon>
        <taxon>Desulfobacteria</taxon>
        <taxon>Desulfobacterales</taxon>
        <taxon>Desulfococcaceae</taxon>
        <taxon>Desulfococcus</taxon>
    </lineage>
</organism>
<dbReference type="GO" id="GO:0012505">
    <property type="term" value="C:endomembrane system"/>
    <property type="evidence" value="ECO:0007669"/>
    <property type="project" value="UniProtKB-SubCell"/>
</dbReference>
<dbReference type="PANTHER" id="PTHR33445:SF2">
    <property type="entry name" value="ATP SYNTHASE SUBUNIT B', CHLOROPLASTIC"/>
    <property type="match status" value="1"/>
</dbReference>
<dbReference type="InterPro" id="IPR002146">
    <property type="entry name" value="ATP_synth_b/b'su_bac/chlpt"/>
</dbReference>
<comment type="similarity">
    <text evidence="1 13 14">Belongs to the ATPase B chain family.</text>
</comment>
<dbReference type="eggNOG" id="COG0711">
    <property type="taxonomic scope" value="Bacteria"/>
</dbReference>
<keyword evidence="13" id="KW-1003">Cell membrane</keyword>
<name>S7TQ24_DESML</name>
<reference evidence="16 17" key="1">
    <citation type="journal article" date="2013" name="Genome Announc.">
        <title>Draft genome sequences for three mercury-methylating, sulfate-reducing bacteria.</title>
        <authorList>
            <person name="Brown S.D."/>
            <person name="Hurt R.A.Jr."/>
            <person name="Gilmour C.C."/>
            <person name="Elias D.A."/>
        </authorList>
    </citation>
    <scope>NUCLEOTIDE SEQUENCE [LARGE SCALE GENOMIC DNA]</scope>
    <source>
        <strain evidence="16 17">DSM 2059</strain>
    </source>
</reference>
<comment type="subcellular location">
    <subcellularLocation>
        <location evidence="13">Cell membrane</location>
        <topology evidence="13">Single-pass membrane protein</topology>
    </subcellularLocation>
    <subcellularLocation>
        <location evidence="12">Endomembrane system</location>
        <topology evidence="12">Single-pass membrane protein</topology>
    </subcellularLocation>
</comment>
<dbReference type="Proteomes" id="UP000014977">
    <property type="component" value="Unassembled WGS sequence"/>
</dbReference>
<evidence type="ECO:0000313" key="17">
    <source>
        <dbReference type="Proteomes" id="UP000014977"/>
    </source>
</evidence>
<keyword evidence="3 13" id="KW-0138">CF(0)</keyword>
<evidence type="ECO:0000256" key="3">
    <source>
        <dbReference type="ARBA" id="ARBA00022547"/>
    </source>
</evidence>
<dbReference type="EMBL" id="ATHJ01000094">
    <property type="protein sequence ID" value="EPR39066.1"/>
    <property type="molecule type" value="Genomic_DNA"/>
</dbReference>
<dbReference type="PANTHER" id="PTHR33445">
    <property type="entry name" value="ATP SYNTHASE SUBUNIT B', CHLOROPLASTIC"/>
    <property type="match status" value="1"/>
</dbReference>
<evidence type="ECO:0000256" key="14">
    <source>
        <dbReference type="RuleBase" id="RU003848"/>
    </source>
</evidence>
<feature type="transmembrane region" description="Helical" evidence="13">
    <location>
        <begin position="6"/>
        <end position="27"/>
    </location>
</feature>
<comment type="subunit">
    <text evidence="13">F-type ATPases have 2 components, F(1) - the catalytic core - and F(0) - the membrane proton channel. F(1) has five subunits: alpha(3), beta(3), gamma(1), delta(1), epsilon(1). F(0) has three main subunits: a(1), b(2) and c(10-14). The alpha and beta chains form an alternating ring which encloses part of the gamma chain. F(1) is attached to F(0) by a central stalk formed by the gamma and epsilon chains, while a peripheral stalk is formed by the delta and b chains.</text>
</comment>
<evidence type="ECO:0000256" key="13">
    <source>
        <dbReference type="HAMAP-Rule" id="MF_01398"/>
    </source>
</evidence>
<dbReference type="GO" id="GO:0046961">
    <property type="term" value="F:proton-transporting ATPase activity, rotational mechanism"/>
    <property type="evidence" value="ECO:0007669"/>
    <property type="project" value="TreeGrafter"/>
</dbReference>
<dbReference type="HAMAP" id="MF_01398">
    <property type="entry name" value="ATP_synth_b_bprime"/>
    <property type="match status" value="1"/>
</dbReference>
<keyword evidence="7 13" id="KW-0406">Ion transport</keyword>
<keyword evidence="17" id="KW-1185">Reference proteome</keyword>
<dbReference type="GO" id="GO:0046933">
    <property type="term" value="F:proton-transporting ATP synthase activity, rotational mechanism"/>
    <property type="evidence" value="ECO:0007669"/>
    <property type="project" value="UniProtKB-UniRule"/>
</dbReference>
<gene>
    <name evidence="13" type="primary">atpF</name>
    <name evidence="16" type="ORF">dsmv_0476</name>
</gene>
<comment type="function">
    <text evidence="11">Component of the F(0) channel, it forms part of the peripheral stalk, linking F(1) to F(0). The b'-subunit is a diverged and duplicated form of b found in plants and photosynthetic bacteria.</text>
</comment>
<feature type="coiled-coil region" evidence="15">
    <location>
        <begin position="74"/>
        <end position="131"/>
    </location>
</feature>
<evidence type="ECO:0000256" key="15">
    <source>
        <dbReference type="SAM" id="Coils"/>
    </source>
</evidence>